<dbReference type="EMBL" id="BAAASD010000015">
    <property type="protein sequence ID" value="GAA2348387.1"/>
    <property type="molecule type" value="Genomic_DNA"/>
</dbReference>
<dbReference type="InterPro" id="IPR050039">
    <property type="entry name" value="MAB_1171c-like"/>
</dbReference>
<feature type="transmembrane region" description="Helical" evidence="2">
    <location>
        <begin position="6"/>
        <end position="24"/>
    </location>
</feature>
<keyword evidence="2" id="KW-0472">Membrane</keyword>
<dbReference type="RefSeq" id="WP_346175766.1">
    <property type="nucleotide sequence ID" value="NZ_BAAASD010000015.1"/>
</dbReference>
<keyword evidence="2" id="KW-1133">Transmembrane helix</keyword>
<feature type="transmembrane region" description="Helical" evidence="2">
    <location>
        <begin position="218"/>
        <end position="241"/>
    </location>
</feature>
<evidence type="ECO:0000259" key="3">
    <source>
        <dbReference type="Pfam" id="PF20182"/>
    </source>
</evidence>
<evidence type="ECO:0000256" key="1">
    <source>
        <dbReference type="SAM" id="MobiDB-lite"/>
    </source>
</evidence>
<sequence>MGDLLAYLPAAAAMAVGWYQLRPARGRRFPPGSRPLCLFGLCMGAAMAVLAPATAAAAARVLPTAATAWPHLLGRQLEMAALCALALAAAELGLPDSRRLPARWHPWVTVAVCAAATACFLVSRATVEEGAITVPGTAGRAALVAFDVLFTLYSLWSLALFALPVHAQVRRSGPGPFRTGLRLVTASACLGGLWAVWGLAGVANMARTGRQGAGQDPVALALGGACLVLAGLGATAARWGGALTTPARWLRAYRSYRALEPLWSALHTAVPGIALRARTRRPTWLPPRSAEFALYRRVIEIRDGYLALRPYVPQCGTLAVGRAGDGEGAEAEAAAVAAALDAARGGVRPDAPTRDPVGTGPRPAVRPVRGSVDAEAAWLVRVAEAFARSAGDAAAERRATRARATAGPPFTPGRERAPASAPGRKD</sequence>
<accession>A0ABN3GCA0</accession>
<feature type="transmembrane region" description="Helical" evidence="2">
    <location>
        <begin position="79"/>
        <end position="95"/>
    </location>
</feature>
<feature type="region of interest" description="Disordered" evidence="1">
    <location>
        <begin position="391"/>
        <end position="426"/>
    </location>
</feature>
<reference evidence="4 5" key="1">
    <citation type="journal article" date="2019" name="Int. J. Syst. Evol. Microbiol.">
        <title>The Global Catalogue of Microorganisms (GCM) 10K type strain sequencing project: providing services to taxonomists for standard genome sequencing and annotation.</title>
        <authorList>
            <consortium name="The Broad Institute Genomics Platform"/>
            <consortium name="The Broad Institute Genome Sequencing Center for Infectious Disease"/>
            <person name="Wu L."/>
            <person name="Ma J."/>
        </authorList>
    </citation>
    <scope>NUCLEOTIDE SEQUENCE [LARGE SCALE GENOMIC DNA]</scope>
    <source>
        <strain evidence="4 5">JCM 4316</strain>
    </source>
</reference>
<dbReference type="Pfam" id="PF20182">
    <property type="entry name" value="DUF6545"/>
    <property type="match status" value="1"/>
</dbReference>
<feature type="transmembrane region" description="Helical" evidence="2">
    <location>
        <begin position="139"/>
        <end position="163"/>
    </location>
</feature>
<organism evidence="4 5">
    <name type="scientific">Streptomyces cuspidosporus</name>
    <dbReference type="NCBI Taxonomy" id="66882"/>
    <lineage>
        <taxon>Bacteria</taxon>
        <taxon>Bacillati</taxon>
        <taxon>Actinomycetota</taxon>
        <taxon>Actinomycetes</taxon>
        <taxon>Kitasatosporales</taxon>
        <taxon>Streptomycetaceae</taxon>
        <taxon>Streptomyces</taxon>
    </lineage>
</organism>
<evidence type="ECO:0000256" key="2">
    <source>
        <dbReference type="SAM" id="Phobius"/>
    </source>
</evidence>
<dbReference type="NCBIfam" id="NF042915">
    <property type="entry name" value="MAB_1171c_fam"/>
    <property type="match status" value="1"/>
</dbReference>
<name>A0ABN3GCA0_9ACTN</name>
<feature type="transmembrane region" description="Helical" evidence="2">
    <location>
        <begin position="36"/>
        <end position="59"/>
    </location>
</feature>
<dbReference type="InterPro" id="IPR046675">
    <property type="entry name" value="DUF6545"/>
</dbReference>
<feature type="compositionally biased region" description="Basic and acidic residues" evidence="1">
    <location>
        <begin position="413"/>
        <end position="426"/>
    </location>
</feature>
<gene>
    <name evidence="4" type="ORF">GCM10010246_39800</name>
</gene>
<feature type="region of interest" description="Disordered" evidence="1">
    <location>
        <begin position="345"/>
        <end position="367"/>
    </location>
</feature>
<keyword evidence="5" id="KW-1185">Reference proteome</keyword>
<evidence type="ECO:0000313" key="5">
    <source>
        <dbReference type="Proteomes" id="UP001500253"/>
    </source>
</evidence>
<evidence type="ECO:0000313" key="4">
    <source>
        <dbReference type="EMBL" id="GAA2348387.1"/>
    </source>
</evidence>
<dbReference type="Proteomes" id="UP001500253">
    <property type="component" value="Unassembled WGS sequence"/>
</dbReference>
<feature type="transmembrane region" description="Helical" evidence="2">
    <location>
        <begin position="183"/>
        <end position="206"/>
    </location>
</feature>
<comment type="caution">
    <text evidence="4">The sequence shown here is derived from an EMBL/GenBank/DDBJ whole genome shotgun (WGS) entry which is preliminary data.</text>
</comment>
<feature type="domain" description="DUF6545" evidence="3">
    <location>
        <begin position="248"/>
        <end position="388"/>
    </location>
</feature>
<protein>
    <recommendedName>
        <fullName evidence="3">DUF6545 domain-containing protein</fullName>
    </recommendedName>
</protein>
<feature type="transmembrane region" description="Helical" evidence="2">
    <location>
        <begin position="107"/>
        <end position="127"/>
    </location>
</feature>
<proteinExistence type="predicted"/>
<keyword evidence="2" id="KW-0812">Transmembrane</keyword>